<gene>
    <name evidence="2" type="ORF">QLX08_005660</name>
</gene>
<sequence>MPLKFEKDVIYTCTQSNKKNGKNQDKKNFSKIKTFYMALMCFVIYCLSCITFEAKNHFPHGKPMTKSAAFNALFRRNYNLKIVILVTNILTGLITTLMITIADRYDIPYLYLPWLVNTMKGIALCEGPALLSLANVLLPNITLPTATFIFITFILYVEQLYIWNNVFIKFQNCWENYHNEKHCVIEKTKEKLFTTRNRKLMCQNNVNNELNTGVEKLKCDKKPIEFYDNINKQISTEIRLRPIKNATKDNDNFIQDQLLDITG</sequence>
<proteinExistence type="predicted"/>
<keyword evidence="1" id="KW-0812">Transmembrane</keyword>
<evidence type="ECO:0000313" key="2">
    <source>
        <dbReference type="EMBL" id="KAK9302205.1"/>
    </source>
</evidence>
<keyword evidence="3" id="KW-1185">Reference proteome</keyword>
<keyword evidence="1" id="KW-1133">Transmembrane helix</keyword>
<feature type="transmembrane region" description="Helical" evidence="1">
    <location>
        <begin position="137"/>
        <end position="157"/>
    </location>
</feature>
<protein>
    <submittedName>
        <fullName evidence="2">Uncharacterized protein</fullName>
    </submittedName>
</protein>
<dbReference type="EMBL" id="JAWNGG020000098">
    <property type="protein sequence ID" value="KAK9302205.1"/>
    <property type="molecule type" value="Genomic_DNA"/>
</dbReference>
<feature type="transmembrane region" description="Helical" evidence="1">
    <location>
        <begin position="35"/>
        <end position="54"/>
    </location>
</feature>
<dbReference type="AlphaFoldDB" id="A0AAW0ZWZ2"/>
<evidence type="ECO:0000256" key="1">
    <source>
        <dbReference type="SAM" id="Phobius"/>
    </source>
</evidence>
<reference evidence="2 3" key="1">
    <citation type="submission" date="2024-05" db="EMBL/GenBank/DDBJ databases">
        <title>The nuclear and mitochondrial genome assemblies of Tetragonisca angustula (Apidae: Meliponini), a tiny yet remarkable pollinator in the Neotropics.</title>
        <authorList>
            <person name="Ferrari R."/>
            <person name="Ricardo P.C."/>
            <person name="Dias F.C."/>
            <person name="Araujo N.S."/>
            <person name="Soares D.O."/>
            <person name="Zhou Q.-S."/>
            <person name="Zhu C.-D."/>
            <person name="Coutinho L."/>
            <person name="Airas M.C."/>
            <person name="Batista T.M."/>
        </authorList>
    </citation>
    <scope>NUCLEOTIDE SEQUENCE [LARGE SCALE GENOMIC DNA]</scope>
    <source>
        <strain evidence="2">ASF017062</strain>
        <tissue evidence="2">Abdomen</tissue>
    </source>
</reference>
<name>A0AAW0ZWZ2_9HYME</name>
<accession>A0AAW0ZWZ2</accession>
<organism evidence="2 3">
    <name type="scientific">Tetragonisca angustula</name>
    <dbReference type="NCBI Taxonomy" id="166442"/>
    <lineage>
        <taxon>Eukaryota</taxon>
        <taxon>Metazoa</taxon>
        <taxon>Ecdysozoa</taxon>
        <taxon>Arthropoda</taxon>
        <taxon>Hexapoda</taxon>
        <taxon>Insecta</taxon>
        <taxon>Pterygota</taxon>
        <taxon>Neoptera</taxon>
        <taxon>Endopterygota</taxon>
        <taxon>Hymenoptera</taxon>
        <taxon>Apocrita</taxon>
        <taxon>Aculeata</taxon>
        <taxon>Apoidea</taxon>
        <taxon>Anthophila</taxon>
        <taxon>Apidae</taxon>
        <taxon>Tetragonisca</taxon>
    </lineage>
</organism>
<dbReference type="Proteomes" id="UP001432146">
    <property type="component" value="Unassembled WGS sequence"/>
</dbReference>
<feature type="transmembrane region" description="Helical" evidence="1">
    <location>
        <begin position="82"/>
        <end position="102"/>
    </location>
</feature>
<keyword evidence="1" id="KW-0472">Membrane</keyword>
<evidence type="ECO:0000313" key="3">
    <source>
        <dbReference type="Proteomes" id="UP001432146"/>
    </source>
</evidence>
<comment type="caution">
    <text evidence="2">The sequence shown here is derived from an EMBL/GenBank/DDBJ whole genome shotgun (WGS) entry which is preliminary data.</text>
</comment>